<dbReference type="EMBL" id="UINC01006679">
    <property type="protein sequence ID" value="SVA29001.1"/>
    <property type="molecule type" value="Genomic_DNA"/>
</dbReference>
<dbReference type="SUPFAM" id="SSF54637">
    <property type="entry name" value="Thioesterase/thiol ester dehydrase-isomerase"/>
    <property type="match status" value="1"/>
</dbReference>
<evidence type="ECO:0000259" key="1">
    <source>
        <dbReference type="Pfam" id="PF03061"/>
    </source>
</evidence>
<feature type="domain" description="Thioesterase" evidence="1">
    <location>
        <begin position="50"/>
        <end position="115"/>
    </location>
</feature>
<proteinExistence type="predicted"/>
<gene>
    <name evidence="2" type="ORF">METZ01_LOCUS81855</name>
</gene>
<sequence length="145" mass="16303">MNFSIPAGFEINNRRGPYTNHNGPFYINTSSDPWLHGVYIIERHCNAAQMAHGGMLMSFADGILGHAVYKKTQRGGVTIKFNAEFLSAVRLGEWMEGYAVVNSVKDNFVYCEAILSVSTRRVLSVTSIFKLRSDASLKKIIKKRR</sequence>
<evidence type="ECO:0000313" key="2">
    <source>
        <dbReference type="EMBL" id="SVA29001.1"/>
    </source>
</evidence>
<dbReference type="Gene3D" id="3.10.129.10">
    <property type="entry name" value="Hotdog Thioesterase"/>
    <property type="match status" value="1"/>
</dbReference>
<dbReference type="Pfam" id="PF03061">
    <property type="entry name" value="4HBT"/>
    <property type="match status" value="1"/>
</dbReference>
<protein>
    <recommendedName>
        <fullName evidence="1">Thioesterase domain-containing protein</fullName>
    </recommendedName>
</protein>
<dbReference type="InterPro" id="IPR029069">
    <property type="entry name" value="HotDog_dom_sf"/>
</dbReference>
<reference evidence="2" key="1">
    <citation type="submission" date="2018-05" db="EMBL/GenBank/DDBJ databases">
        <authorList>
            <person name="Lanie J.A."/>
            <person name="Ng W.-L."/>
            <person name="Kazmierczak K.M."/>
            <person name="Andrzejewski T.M."/>
            <person name="Davidsen T.M."/>
            <person name="Wayne K.J."/>
            <person name="Tettelin H."/>
            <person name="Glass J.I."/>
            <person name="Rusch D."/>
            <person name="Podicherti R."/>
            <person name="Tsui H.-C.T."/>
            <person name="Winkler M.E."/>
        </authorList>
    </citation>
    <scope>NUCLEOTIDE SEQUENCE</scope>
</reference>
<dbReference type="CDD" id="cd03443">
    <property type="entry name" value="PaaI_thioesterase"/>
    <property type="match status" value="1"/>
</dbReference>
<name>A0A381UMM1_9ZZZZ</name>
<organism evidence="2">
    <name type="scientific">marine metagenome</name>
    <dbReference type="NCBI Taxonomy" id="408172"/>
    <lineage>
        <taxon>unclassified sequences</taxon>
        <taxon>metagenomes</taxon>
        <taxon>ecological metagenomes</taxon>
    </lineage>
</organism>
<dbReference type="InterPro" id="IPR006683">
    <property type="entry name" value="Thioestr_dom"/>
</dbReference>
<dbReference type="AlphaFoldDB" id="A0A381UMM1"/>
<accession>A0A381UMM1</accession>